<evidence type="ECO:0000313" key="6">
    <source>
        <dbReference type="Proteomes" id="UP000184543"/>
    </source>
</evidence>
<dbReference type="STRING" id="192903.SAMN04488513_101471"/>
<evidence type="ECO:0000256" key="2">
    <source>
        <dbReference type="ARBA" id="ARBA00022679"/>
    </source>
</evidence>
<dbReference type="OrthoDB" id="9801697at2"/>
<evidence type="ECO:0000313" key="5">
    <source>
        <dbReference type="EMBL" id="SHI49860.1"/>
    </source>
</evidence>
<dbReference type="Pfam" id="PF00132">
    <property type="entry name" value="Hexapep"/>
    <property type="match status" value="1"/>
</dbReference>
<dbReference type="PANTHER" id="PTHR23416">
    <property type="entry name" value="SIALIC ACID SYNTHASE-RELATED"/>
    <property type="match status" value="1"/>
</dbReference>
<keyword evidence="6" id="KW-1185">Reference proteome</keyword>
<proteinExistence type="inferred from homology"/>
<dbReference type="Proteomes" id="UP000184543">
    <property type="component" value="Unassembled WGS sequence"/>
</dbReference>
<dbReference type="InterPro" id="IPR011004">
    <property type="entry name" value="Trimer_LpxA-like_sf"/>
</dbReference>
<evidence type="ECO:0000256" key="4">
    <source>
        <dbReference type="ARBA" id="ARBA00023315"/>
    </source>
</evidence>
<sequence>MPKSIINRFKLIIIKSRLKRKGVIIYNNTTFSNVIYKGTAVIEPYCRLVGSPKIQIGNKFYLNANCHLLGDITIGDNVMIGPKTIIWSRDHGIELGEPMNMQPHVEQPISIGDDVWIGAGAIILKGVSIGDGAVIGAGAVVTKDIPSNGIAVGNPAKVIKYRG</sequence>
<keyword evidence="4" id="KW-0012">Acyltransferase</keyword>
<dbReference type="InterPro" id="IPR018357">
    <property type="entry name" value="Hexapep_transf_CS"/>
</dbReference>
<organism evidence="5 6">
    <name type="scientific">Pseudozobellia thermophila</name>
    <dbReference type="NCBI Taxonomy" id="192903"/>
    <lineage>
        <taxon>Bacteria</taxon>
        <taxon>Pseudomonadati</taxon>
        <taxon>Bacteroidota</taxon>
        <taxon>Flavobacteriia</taxon>
        <taxon>Flavobacteriales</taxon>
        <taxon>Flavobacteriaceae</taxon>
        <taxon>Pseudozobellia</taxon>
    </lineage>
</organism>
<evidence type="ECO:0000256" key="1">
    <source>
        <dbReference type="ARBA" id="ARBA00007274"/>
    </source>
</evidence>
<protein>
    <submittedName>
        <fullName evidence="5">Acetyltransferase (Isoleucine patch superfamily)</fullName>
    </submittedName>
</protein>
<keyword evidence="2 5" id="KW-0808">Transferase</keyword>
<keyword evidence="3" id="KW-0677">Repeat</keyword>
<reference evidence="6" key="1">
    <citation type="submission" date="2016-11" db="EMBL/GenBank/DDBJ databases">
        <authorList>
            <person name="Varghese N."/>
            <person name="Submissions S."/>
        </authorList>
    </citation>
    <scope>NUCLEOTIDE SEQUENCE [LARGE SCALE GENOMIC DNA]</scope>
    <source>
        <strain evidence="6">DSM 19858</strain>
    </source>
</reference>
<accession>A0A1M6BM19</accession>
<dbReference type="InterPro" id="IPR051159">
    <property type="entry name" value="Hexapeptide_acetyltransf"/>
</dbReference>
<dbReference type="PANTHER" id="PTHR23416:SF23">
    <property type="entry name" value="ACETYLTRANSFERASE C18B11.09C-RELATED"/>
    <property type="match status" value="1"/>
</dbReference>
<dbReference type="SUPFAM" id="SSF51161">
    <property type="entry name" value="Trimeric LpxA-like enzymes"/>
    <property type="match status" value="1"/>
</dbReference>
<dbReference type="Gene3D" id="2.160.10.10">
    <property type="entry name" value="Hexapeptide repeat proteins"/>
    <property type="match status" value="1"/>
</dbReference>
<dbReference type="InterPro" id="IPR001451">
    <property type="entry name" value="Hexapep"/>
</dbReference>
<evidence type="ECO:0000256" key="3">
    <source>
        <dbReference type="ARBA" id="ARBA00022737"/>
    </source>
</evidence>
<name>A0A1M6BM19_9FLAO</name>
<dbReference type="Pfam" id="PF14602">
    <property type="entry name" value="Hexapep_2"/>
    <property type="match status" value="1"/>
</dbReference>
<dbReference type="GO" id="GO:0008374">
    <property type="term" value="F:O-acyltransferase activity"/>
    <property type="evidence" value="ECO:0007669"/>
    <property type="project" value="TreeGrafter"/>
</dbReference>
<comment type="similarity">
    <text evidence="1">Belongs to the transferase hexapeptide repeat family.</text>
</comment>
<dbReference type="RefSeq" id="WP_072987885.1">
    <property type="nucleotide sequence ID" value="NZ_FQYU01000001.1"/>
</dbReference>
<dbReference type="EMBL" id="FQYU01000001">
    <property type="protein sequence ID" value="SHI49860.1"/>
    <property type="molecule type" value="Genomic_DNA"/>
</dbReference>
<dbReference type="AlphaFoldDB" id="A0A1M6BM19"/>
<dbReference type="PROSITE" id="PS00101">
    <property type="entry name" value="HEXAPEP_TRANSFERASES"/>
    <property type="match status" value="1"/>
</dbReference>
<gene>
    <name evidence="5" type="ORF">SAMN04488513_101471</name>
</gene>